<reference evidence="2" key="1">
    <citation type="submission" date="2014-03" db="EMBL/GenBank/DDBJ databases">
        <authorList>
            <person name="Aksoy S."/>
            <person name="Warren W."/>
            <person name="Wilson R.K."/>
        </authorList>
    </citation>
    <scope>NUCLEOTIDE SEQUENCE [LARGE SCALE GENOMIC DNA]</scope>
    <source>
        <strain evidence="2">IAEA</strain>
    </source>
</reference>
<organism evidence="1 2">
    <name type="scientific">Glossina pallidipes</name>
    <name type="common">Tsetse fly</name>
    <dbReference type="NCBI Taxonomy" id="7398"/>
    <lineage>
        <taxon>Eukaryota</taxon>
        <taxon>Metazoa</taxon>
        <taxon>Ecdysozoa</taxon>
        <taxon>Arthropoda</taxon>
        <taxon>Hexapoda</taxon>
        <taxon>Insecta</taxon>
        <taxon>Pterygota</taxon>
        <taxon>Neoptera</taxon>
        <taxon>Endopterygota</taxon>
        <taxon>Diptera</taxon>
        <taxon>Brachycera</taxon>
        <taxon>Muscomorpha</taxon>
        <taxon>Hippoboscoidea</taxon>
        <taxon>Glossinidae</taxon>
        <taxon>Glossina</taxon>
    </lineage>
</organism>
<dbReference type="EnsemblMetazoa" id="GPAI016664-RA">
    <property type="protein sequence ID" value="GPAI016664-PA"/>
    <property type="gene ID" value="GPAI016664"/>
</dbReference>
<dbReference type="VEuPathDB" id="VectorBase:GPAI016664"/>
<evidence type="ECO:0000313" key="2">
    <source>
        <dbReference type="Proteomes" id="UP000092445"/>
    </source>
</evidence>
<evidence type="ECO:0000313" key="1">
    <source>
        <dbReference type="EnsemblMetazoa" id="GPAI016664-PA"/>
    </source>
</evidence>
<name>A0A1A9ZJE0_GLOPL</name>
<keyword evidence="2" id="KW-1185">Reference proteome</keyword>
<dbReference type="AlphaFoldDB" id="A0A1A9ZJE0"/>
<reference evidence="1" key="2">
    <citation type="submission" date="2020-05" db="UniProtKB">
        <authorList>
            <consortium name="EnsemblMetazoa"/>
        </authorList>
    </citation>
    <scope>IDENTIFICATION</scope>
    <source>
        <strain evidence="1">IAEA</strain>
    </source>
</reference>
<proteinExistence type="predicted"/>
<accession>A0A1A9ZJE0</accession>
<sequence>MAYVSRGDFDDTTRALYSQEPSQTSNSKDRNYVSNNTLCDIEFAGKELTSVSNHFTFQISCLAKRSKLETKEIKSRREEKEVQSDAAGLTTLGLVTIMELQQSKRTEKLIEEMLEFLDCKT</sequence>
<dbReference type="Proteomes" id="UP000092445">
    <property type="component" value="Unassembled WGS sequence"/>
</dbReference>
<protein>
    <submittedName>
        <fullName evidence="1">Uncharacterized protein</fullName>
    </submittedName>
</protein>